<dbReference type="GeneID" id="34577859"/>
<feature type="transmembrane region" description="Helical" evidence="2">
    <location>
        <begin position="123"/>
        <end position="152"/>
    </location>
</feature>
<keyword evidence="2" id="KW-0472">Membrane</keyword>
<reference evidence="4 5" key="1">
    <citation type="journal article" date="2016" name="Sci. Rep.">
        <title>Penicillium arizonense, a new, genome sequenced fungal species, reveals a high chemical diversity in secreted metabolites.</title>
        <authorList>
            <person name="Grijseels S."/>
            <person name="Nielsen J.C."/>
            <person name="Randelovic M."/>
            <person name="Nielsen J."/>
            <person name="Nielsen K.F."/>
            <person name="Workman M."/>
            <person name="Frisvad J.C."/>
        </authorList>
    </citation>
    <scope>NUCLEOTIDE SEQUENCE [LARGE SCALE GENOMIC DNA]</scope>
    <source>
        <strain evidence="4 5">CBS 141311</strain>
    </source>
</reference>
<feature type="region of interest" description="Disordered" evidence="1">
    <location>
        <begin position="279"/>
        <end position="299"/>
    </location>
</feature>
<evidence type="ECO:0000259" key="3">
    <source>
        <dbReference type="Pfam" id="PF24802"/>
    </source>
</evidence>
<accession>A0A1F5LE80</accession>
<dbReference type="PANTHER" id="PTHR37013:SF3">
    <property type="entry name" value="INTEGRAL MEMBRANE PROTEIN (AFU_ORTHOLOGUE AFUA_1G05950)"/>
    <property type="match status" value="1"/>
</dbReference>
<feature type="transmembrane region" description="Helical" evidence="2">
    <location>
        <begin position="87"/>
        <end position="111"/>
    </location>
</feature>
<dbReference type="Proteomes" id="UP000177622">
    <property type="component" value="Unassembled WGS sequence"/>
</dbReference>
<sequence length="370" mass="42492">MAKRALMLLHTTGINFSRRAAMNYNSESVFFIVCTTLALYNAFELLVLILTIFKRYKGLYFWSIFLASFGLIPYSVGWTLVHFEPTIAYVGMILDTIGWVLLVSGQSVVLYSRLHLVLHNPNILRVVLWMIICNGVIWHTSVTVLLFGSTYSPRQNRNGFNAVYNVIEKVQMTFFCLQEFIISGLYIWATVDILRTAFGTKRRFMWQLFSINVLIVIMNVALLAVEYKSYFTLEQGLKVVIYSIKLKLEFAVLNELVKFVQHRGDPNYRSTSHCHITTTVKPSSDQPHTKDKKAQSASMPEAIHMEDLQDNAAGSLAPDTSNYHESENSQIRVATTIYMEDRVLDLGDERNMHHLYDDAIRQISRSYTRP</sequence>
<proteinExistence type="predicted"/>
<evidence type="ECO:0000313" key="4">
    <source>
        <dbReference type="EMBL" id="OGE51455.1"/>
    </source>
</evidence>
<dbReference type="PANTHER" id="PTHR37013">
    <property type="entry name" value="INTEGRAL MEMBRANE PROTEIN (AFU_ORTHOLOGUE AFUA_1G05950)-RELATED"/>
    <property type="match status" value="1"/>
</dbReference>
<feature type="domain" description="DUF7703" evidence="3">
    <location>
        <begin position="28"/>
        <end position="261"/>
    </location>
</feature>
<keyword evidence="2" id="KW-1133">Transmembrane helix</keyword>
<comment type="caution">
    <text evidence="4">The sequence shown here is derived from an EMBL/GenBank/DDBJ whole genome shotgun (WGS) entry which is preliminary data.</text>
</comment>
<protein>
    <recommendedName>
        <fullName evidence="3">DUF7703 domain-containing protein</fullName>
    </recommendedName>
</protein>
<dbReference type="Pfam" id="PF24802">
    <property type="entry name" value="DUF7703"/>
    <property type="match status" value="1"/>
</dbReference>
<evidence type="ECO:0000256" key="2">
    <source>
        <dbReference type="SAM" id="Phobius"/>
    </source>
</evidence>
<feature type="transmembrane region" description="Helical" evidence="2">
    <location>
        <begin position="29"/>
        <end position="52"/>
    </location>
</feature>
<evidence type="ECO:0000313" key="5">
    <source>
        <dbReference type="Proteomes" id="UP000177622"/>
    </source>
</evidence>
<feature type="transmembrane region" description="Helical" evidence="2">
    <location>
        <begin position="172"/>
        <end position="194"/>
    </location>
</feature>
<organism evidence="4 5">
    <name type="scientific">Penicillium arizonense</name>
    <dbReference type="NCBI Taxonomy" id="1835702"/>
    <lineage>
        <taxon>Eukaryota</taxon>
        <taxon>Fungi</taxon>
        <taxon>Dikarya</taxon>
        <taxon>Ascomycota</taxon>
        <taxon>Pezizomycotina</taxon>
        <taxon>Eurotiomycetes</taxon>
        <taxon>Eurotiomycetidae</taxon>
        <taxon>Eurotiales</taxon>
        <taxon>Aspergillaceae</taxon>
        <taxon>Penicillium</taxon>
    </lineage>
</organism>
<feature type="transmembrane region" description="Helical" evidence="2">
    <location>
        <begin position="206"/>
        <end position="225"/>
    </location>
</feature>
<dbReference type="InterPro" id="IPR056120">
    <property type="entry name" value="DUF7703"/>
</dbReference>
<feature type="transmembrane region" description="Helical" evidence="2">
    <location>
        <begin position="59"/>
        <end position="81"/>
    </location>
</feature>
<keyword evidence="5" id="KW-1185">Reference proteome</keyword>
<dbReference type="AlphaFoldDB" id="A0A1F5LE80"/>
<gene>
    <name evidence="4" type="ORF">PENARI_c013G01532</name>
</gene>
<dbReference type="EMBL" id="LXJU01000013">
    <property type="protein sequence ID" value="OGE51455.1"/>
    <property type="molecule type" value="Genomic_DNA"/>
</dbReference>
<evidence type="ECO:0000256" key="1">
    <source>
        <dbReference type="SAM" id="MobiDB-lite"/>
    </source>
</evidence>
<name>A0A1F5LE80_PENAI</name>
<dbReference type="RefSeq" id="XP_022486900.1">
    <property type="nucleotide sequence ID" value="XM_022633125.1"/>
</dbReference>
<dbReference type="OrthoDB" id="405906at2759"/>
<keyword evidence="2" id="KW-0812">Transmembrane</keyword>